<feature type="DNA-binding region" description="Homeobox" evidence="10">
    <location>
        <begin position="775"/>
        <end position="837"/>
    </location>
</feature>
<dbReference type="GO" id="GO:0006508">
    <property type="term" value="P:proteolysis"/>
    <property type="evidence" value="ECO:0007669"/>
    <property type="project" value="UniProtKB-KW"/>
</dbReference>
<feature type="signal peptide" evidence="12">
    <location>
        <begin position="1"/>
        <end position="21"/>
    </location>
</feature>
<keyword evidence="5" id="KW-0378">Hydrolase</keyword>
<dbReference type="InterPro" id="IPR032453">
    <property type="entry name" value="PKNOX/Meis_N"/>
</dbReference>
<evidence type="ECO:0000313" key="15">
    <source>
        <dbReference type="Proteomes" id="UP000246464"/>
    </source>
</evidence>
<proteinExistence type="inferred from homology"/>
<accession>A0A2U9B5S0</accession>
<keyword evidence="6 10" id="KW-0238">DNA-binding</keyword>
<dbReference type="Pfam" id="PF16493">
    <property type="entry name" value="Meis_PKNOX_N"/>
    <property type="match status" value="1"/>
</dbReference>
<dbReference type="SUPFAM" id="SSF53474">
    <property type="entry name" value="alpha/beta-Hydrolases"/>
    <property type="match status" value="1"/>
</dbReference>
<gene>
    <name evidence="14" type="ORF">SMAX5B_000608</name>
</gene>
<sequence length="859" mass="95334">MLLPSSSRHLILLLLLNYVDAGRVLWKIKERARDLQLQDARRHLLGRTVGGHQLLRHVREGRIHQPLDHFNRRDAATFPQRFFVNEAYWQRPDGPVFLFIGGEGPIFQFDVLAGHHVDMAEQHGALLLAVEHRFYGDSINPDGLKTENLADLSSQQALADLAAFHQHISQTFSLSHGNTWISFGGSYSGALSAWFRGKFPHLVFGAVASSAPVKAKLDFSAYNNIVGLSLTNGAVGGSEKCVAVLREAFAAVERTLMGAGNVSQLALDFGCCQIPEDPDDKIELMENLAGIVMGTVQYNEEGVLMSIGELCGLMTNRSEARAAEMGAYGRLVQLAQIYRSTFEEPCLDVSHEKTVKDLMDTSLHSGRRAAARQWTYQTCTEFGFYQTCEDATCPFSGMLTLQTDTRLCPTLFGVSQHALPAHVAFTNAYYGGDDPPTHRVLYVNGGIDPWQELSVVRGRTEGDEEAQTVFIKDTAHCADMTTGRATDRCTLRKARERLRRVGHRVQRTTPGAERRDWLSSRMEKRYEELVHYAGSEAMSVGGYGDDVRQLPPPQYGPTIPDSLKHHKDQIYGHPLFPLLALVFEKCELATCSPRDPASFSATSHLPGMTNHSDVCSSDSFNDDIAAFAKQIRSEKPIFSSNPELDNLMIQAIQVLRFHLLELEKVHDLCDNFCHRYITCLKGKMPTDLVLDDRDGGSKSDMEDFTGSCTSLSEQNASWLREPDECASTPLGTPGTCGLPSHSTADNCSDAGDGLDGGVASPSTGEDDESDRDRRNNKKRGIFPKVATNIMRAWLFQHLSHPYPSEEQKKQLSLDTGLTILQVNNWRTQLHTSLSKTLALFLSMKQNTMNDFQSASLSYH</sequence>
<dbReference type="Gene3D" id="1.20.120.980">
    <property type="entry name" value="Serine carboxypeptidase S28, SKS domain"/>
    <property type="match status" value="1"/>
</dbReference>
<dbReference type="InterPro" id="IPR029058">
    <property type="entry name" value="AB_hydrolase_fold"/>
</dbReference>
<dbReference type="STRING" id="52904.ENSSMAP00000000265"/>
<dbReference type="Gene3D" id="1.10.10.60">
    <property type="entry name" value="Homeodomain-like"/>
    <property type="match status" value="1"/>
</dbReference>
<evidence type="ECO:0000256" key="7">
    <source>
        <dbReference type="ARBA" id="ARBA00023155"/>
    </source>
</evidence>
<feature type="chain" id="PRO_5016036336" evidence="12">
    <location>
        <begin position="22"/>
        <end position="859"/>
    </location>
</feature>
<dbReference type="Proteomes" id="UP000246464">
    <property type="component" value="Chromosome 3"/>
</dbReference>
<dbReference type="GO" id="GO:0005768">
    <property type="term" value="C:endosome"/>
    <property type="evidence" value="ECO:0007669"/>
    <property type="project" value="TreeGrafter"/>
</dbReference>
<keyword evidence="3 14" id="KW-0645">Protease</keyword>
<dbReference type="CDD" id="cd00086">
    <property type="entry name" value="homeodomain"/>
    <property type="match status" value="1"/>
</dbReference>
<organism evidence="14 15">
    <name type="scientific">Scophthalmus maximus</name>
    <name type="common">Turbot</name>
    <name type="synonym">Psetta maxima</name>
    <dbReference type="NCBI Taxonomy" id="52904"/>
    <lineage>
        <taxon>Eukaryota</taxon>
        <taxon>Metazoa</taxon>
        <taxon>Chordata</taxon>
        <taxon>Craniata</taxon>
        <taxon>Vertebrata</taxon>
        <taxon>Euteleostomi</taxon>
        <taxon>Actinopterygii</taxon>
        <taxon>Neopterygii</taxon>
        <taxon>Teleostei</taxon>
        <taxon>Neoteleostei</taxon>
        <taxon>Acanthomorphata</taxon>
        <taxon>Carangaria</taxon>
        <taxon>Pleuronectiformes</taxon>
        <taxon>Pleuronectoidei</taxon>
        <taxon>Scophthalmidae</taxon>
        <taxon>Scophthalmus</taxon>
    </lineage>
</organism>
<comment type="subcellular location">
    <subcellularLocation>
        <location evidence="10">Nucleus</location>
    </subcellularLocation>
</comment>
<feature type="domain" description="Homeobox" evidence="13">
    <location>
        <begin position="773"/>
        <end position="836"/>
    </location>
</feature>
<dbReference type="SMART" id="SM00389">
    <property type="entry name" value="HOX"/>
    <property type="match status" value="1"/>
</dbReference>
<comment type="similarity">
    <text evidence="2">Belongs to the peptidase S28 family.</text>
</comment>
<dbReference type="GO" id="GO:0005764">
    <property type="term" value="C:lysosome"/>
    <property type="evidence" value="ECO:0007669"/>
    <property type="project" value="TreeGrafter"/>
</dbReference>
<dbReference type="GO" id="GO:0070008">
    <property type="term" value="F:serine-type exopeptidase activity"/>
    <property type="evidence" value="ECO:0007669"/>
    <property type="project" value="InterPro"/>
</dbReference>
<evidence type="ECO:0000259" key="13">
    <source>
        <dbReference type="PROSITE" id="PS50071"/>
    </source>
</evidence>
<dbReference type="EMBL" id="CP026245">
    <property type="protein sequence ID" value="AWO99289.1"/>
    <property type="molecule type" value="Genomic_DNA"/>
</dbReference>
<dbReference type="PROSITE" id="PS50071">
    <property type="entry name" value="HOMEOBOX_2"/>
    <property type="match status" value="1"/>
</dbReference>
<dbReference type="GO" id="GO:0003677">
    <property type="term" value="F:DNA binding"/>
    <property type="evidence" value="ECO:0007669"/>
    <property type="project" value="UniProtKB-UniRule"/>
</dbReference>
<keyword evidence="15" id="KW-1185">Reference proteome</keyword>
<keyword evidence="8" id="KW-0325">Glycoprotein</keyword>
<dbReference type="InterPro" id="IPR008422">
    <property type="entry name" value="KN_HD"/>
</dbReference>
<evidence type="ECO:0000256" key="11">
    <source>
        <dbReference type="SAM" id="MobiDB-lite"/>
    </source>
</evidence>
<evidence type="ECO:0000256" key="8">
    <source>
        <dbReference type="ARBA" id="ARBA00023180"/>
    </source>
</evidence>
<dbReference type="Gene3D" id="3.40.50.1820">
    <property type="entry name" value="alpha/beta hydrolase"/>
    <property type="match status" value="1"/>
</dbReference>
<dbReference type="PANTHER" id="PTHR11010:SF11">
    <property type="entry name" value="THYMUS-SPECIFIC SERINE PROTEASE"/>
    <property type="match status" value="1"/>
</dbReference>
<dbReference type="InterPro" id="IPR001356">
    <property type="entry name" value="HD"/>
</dbReference>
<evidence type="ECO:0000256" key="12">
    <source>
        <dbReference type="SAM" id="SignalP"/>
    </source>
</evidence>
<dbReference type="PANTHER" id="PTHR11010">
    <property type="entry name" value="PROTEASE S28 PRO-X CARBOXYPEPTIDASE-RELATED"/>
    <property type="match status" value="1"/>
</dbReference>
<dbReference type="GO" id="GO:0005634">
    <property type="term" value="C:nucleus"/>
    <property type="evidence" value="ECO:0007669"/>
    <property type="project" value="UniProtKB-SubCell"/>
</dbReference>
<dbReference type="Pfam" id="PF05920">
    <property type="entry name" value="Homeobox_KN"/>
    <property type="match status" value="1"/>
</dbReference>
<evidence type="ECO:0000256" key="3">
    <source>
        <dbReference type="ARBA" id="ARBA00022670"/>
    </source>
</evidence>
<reference evidence="14 15" key="1">
    <citation type="submission" date="2017-12" db="EMBL/GenBank/DDBJ databases">
        <title>Integrating genomic resources of turbot (Scophthalmus maximus) in depth evaluation of genetic and physical mapping variation across individuals.</title>
        <authorList>
            <person name="Martinez P."/>
        </authorList>
    </citation>
    <scope>NUCLEOTIDE SEQUENCE [LARGE SCALE GENOMIC DNA]</scope>
</reference>
<dbReference type="AlphaFoldDB" id="A0A2U9B5S0"/>
<protein>
    <submittedName>
        <fullName evidence="14">Putative thymus-specific serine protease-like</fullName>
    </submittedName>
</protein>
<comment type="similarity">
    <text evidence="1">Belongs to the TALE/MEIS homeobox family.</text>
</comment>
<evidence type="ECO:0000256" key="1">
    <source>
        <dbReference type="ARBA" id="ARBA00009661"/>
    </source>
</evidence>
<evidence type="ECO:0000256" key="2">
    <source>
        <dbReference type="ARBA" id="ARBA00011079"/>
    </source>
</evidence>
<dbReference type="GO" id="GO:0006355">
    <property type="term" value="P:regulation of DNA-templated transcription"/>
    <property type="evidence" value="ECO:0007669"/>
    <property type="project" value="InterPro"/>
</dbReference>
<evidence type="ECO:0000256" key="4">
    <source>
        <dbReference type="ARBA" id="ARBA00022729"/>
    </source>
</evidence>
<feature type="region of interest" description="Disordered" evidence="11">
    <location>
        <begin position="747"/>
        <end position="780"/>
    </location>
</feature>
<dbReference type="GO" id="GO:0008239">
    <property type="term" value="F:dipeptidyl-peptidase activity"/>
    <property type="evidence" value="ECO:0007669"/>
    <property type="project" value="TreeGrafter"/>
</dbReference>
<dbReference type="InterPro" id="IPR042269">
    <property type="entry name" value="Ser_carbopepase_S28_SKS"/>
</dbReference>
<keyword evidence="9 10" id="KW-0539">Nucleus</keyword>
<evidence type="ECO:0000256" key="10">
    <source>
        <dbReference type="PROSITE-ProRule" id="PRU00108"/>
    </source>
</evidence>
<evidence type="ECO:0000313" key="14">
    <source>
        <dbReference type="EMBL" id="AWO99289.1"/>
    </source>
</evidence>
<evidence type="ECO:0000256" key="6">
    <source>
        <dbReference type="ARBA" id="ARBA00023125"/>
    </source>
</evidence>
<dbReference type="InterPro" id="IPR008758">
    <property type="entry name" value="Peptidase_S28"/>
</dbReference>
<keyword evidence="7 10" id="KW-0371">Homeobox</keyword>
<dbReference type="SUPFAM" id="SSF46689">
    <property type="entry name" value="Homeodomain-like"/>
    <property type="match status" value="1"/>
</dbReference>
<name>A0A2U9B5S0_SCOMX</name>
<evidence type="ECO:0000256" key="5">
    <source>
        <dbReference type="ARBA" id="ARBA00022801"/>
    </source>
</evidence>
<keyword evidence="4 12" id="KW-0732">Signal</keyword>
<dbReference type="Pfam" id="PF05577">
    <property type="entry name" value="Peptidase_S28"/>
    <property type="match status" value="1"/>
</dbReference>
<evidence type="ECO:0000256" key="9">
    <source>
        <dbReference type="ARBA" id="ARBA00023242"/>
    </source>
</evidence>
<dbReference type="InterPro" id="IPR009057">
    <property type="entry name" value="Homeodomain-like_sf"/>
</dbReference>